<keyword evidence="4" id="KW-1185">Reference proteome</keyword>
<dbReference type="InterPro" id="IPR049978">
    <property type="entry name" value="SCO6880-like"/>
</dbReference>
<dbReference type="EMBL" id="JBHRWW010000008">
    <property type="protein sequence ID" value="MFC3689263.1"/>
    <property type="molecule type" value="Genomic_DNA"/>
</dbReference>
<evidence type="ECO:0000313" key="4">
    <source>
        <dbReference type="Proteomes" id="UP001595685"/>
    </source>
</evidence>
<dbReference type="Proteomes" id="UP001595685">
    <property type="component" value="Unassembled WGS sequence"/>
</dbReference>
<keyword evidence="2" id="KW-0472">Membrane</keyword>
<keyword evidence="2" id="KW-1133">Transmembrane helix</keyword>
<name>A0ABV7WL11_9MICO</name>
<keyword evidence="2" id="KW-0812">Transmembrane</keyword>
<organism evidence="3 4">
    <name type="scientific">Aquipuribacter hungaricus</name>
    <dbReference type="NCBI Taxonomy" id="545624"/>
    <lineage>
        <taxon>Bacteria</taxon>
        <taxon>Bacillati</taxon>
        <taxon>Actinomycetota</taxon>
        <taxon>Actinomycetes</taxon>
        <taxon>Micrococcales</taxon>
        <taxon>Intrasporangiaceae</taxon>
        <taxon>Aquipuribacter</taxon>
    </lineage>
</organism>
<feature type="transmembrane region" description="Helical" evidence="2">
    <location>
        <begin position="12"/>
        <end position="36"/>
    </location>
</feature>
<proteinExistence type="predicted"/>
<evidence type="ECO:0000256" key="2">
    <source>
        <dbReference type="SAM" id="Phobius"/>
    </source>
</evidence>
<protein>
    <submittedName>
        <fullName evidence="3">SCO6880 family protein</fullName>
    </submittedName>
</protein>
<comment type="caution">
    <text evidence="3">The sequence shown here is derived from an EMBL/GenBank/DDBJ whole genome shotgun (WGS) entry which is preliminary data.</text>
</comment>
<feature type="compositionally biased region" description="Low complexity" evidence="1">
    <location>
        <begin position="318"/>
        <end position="327"/>
    </location>
</feature>
<feature type="region of interest" description="Disordered" evidence="1">
    <location>
        <begin position="318"/>
        <end position="345"/>
    </location>
</feature>
<feature type="transmembrane region" description="Helical" evidence="2">
    <location>
        <begin position="42"/>
        <end position="62"/>
    </location>
</feature>
<evidence type="ECO:0000313" key="3">
    <source>
        <dbReference type="EMBL" id="MFC3689263.1"/>
    </source>
</evidence>
<reference evidence="4" key="1">
    <citation type="journal article" date="2019" name="Int. J. Syst. Evol. Microbiol.">
        <title>The Global Catalogue of Microorganisms (GCM) 10K type strain sequencing project: providing services to taxonomists for standard genome sequencing and annotation.</title>
        <authorList>
            <consortium name="The Broad Institute Genomics Platform"/>
            <consortium name="The Broad Institute Genome Sequencing Center for Infectious Disease"/>
            <person name="Wu L."/>
            <person name="Ma J."/>
        </authorList>
    </citation>
    <scope>NUCLEOTIDE SEQUENCE [LARGE SCALE GENOMIC DNA]</scope>
    <source>
        <strain evidence="4">NCAIM B.02333</strain>
    </source>
</reference>
<sequence length="530" mass="55939">MALVFDDYSRDRIGWFFGLNGWQLATLVTTSLPVFFAVRSGLWLTAAALSGGWLLVLLVTVVPVRGRPATGWLIASLSYLVGTVAGWTQFRARASVGRAGVMEAPDLPGVLHGIEVHDGPPRGASLSRAAIVQDHAARTWAVTAAVVHPGLGFVDAEERAHQANGLGGLLDLASHTELIDEVLFTVRTVPDDGAERDLWMLRHRRADGPPLARAVNDDLRQALTQASVRTEAWVTVVVPETRMARAARQCGGGLDGRARVLYGLMGEVEAQLRAGMAMNEVSWLTSPQLALACRTGFAPGDRAGVVAALAERDQADAARAAGSSGAPGAAGGSGGSDRDGSGAPRIAADVPWALAGPAGAEATTRHYTHDAWSSISATITLPDSGAVMGALAPVLTPSEPGERRSFMVAYPILRQATADRQSATREWSADLGEELRAKAGVKMRARQRTEATRARGLDGKFARGHSMTRPYAVCTVTVPSTARVEEFGRRLDASVRRAGFAPLRLDLSQDLGFAASSVPLGVSLSRRGDA</sequence>
<dbReference type="RefSeq" id="WP_340288555.1">
    <property type="nucleotide sequence ID" value="NZ_JBBEOI010000002.1"/>
</dbReference>
<accession>A0ABV7WL11</accession>
<feature type="transmembrane region" description="Helical" evidence="2">
    <location>
        <begin position="69"/>
        <end position="88"/>
    </location>
</feature>
<evidence type="ECO:0000256" key="1">
    <source>
        <dbReference type="SAM" id="MobiDB-lite"/>
    </source>
</evidence>
<gene>
    <name evidence="3" type="ORF">ACFOLH_13015</name>
</gene>
<dbReference type="NCBIfam" id="NF042935">
    <property type="entry name" value="SCO6880_fam"/>
    <property type="match status" value="1"/>
</dbReference>